<dbReference type="RefSeq" id="WP_182704191.1">
    <property type="nucleotide sequence ID" value="NZ_JACJII010000001.1"/>
</dbReference>
<sequence length="61" mass="6592">MADTTPTDPTDPTGQPDQHAAEMTVDLAFRMGLALGRIEAKIDALLLQTQRAAEPRRDDTG</sequence>
<gene>
    <name evidence="1" type="ORF">HNR21_000910</name>
</gene>
<proteinExistence type="predicted"/>
<organism evidence="1 2">
    <name type="scientific">Thermomonospora cellulosilytica</name>
    <dbReference type="NCBI Taxonomy" id="1411118"/>
    <lineage>
        <taxon>Bacteria</taxon>
        <taxon>Bacillati</taxon>
        <taxon>Actinomycetota</taxon>
        <taxon>Actinomycetes</taxon>
        <taxon>Streptosporangiales</taxon>
        <taxon>Thermomonosporaceae</taxon>
        <taxon>Thermomonospora</taxon>
    </lineage>
</organism>
<keyword evidence="2" id="KW-1185">Reference proteome</keyword>
<protein>
    <submittedName>
        <fullName evidence="1">Uncharacterized protein</fullName>
    </submittedName>
</protein>
<name>A0A7W3MUD4_9ACTN</name>
<comment type="caution">
    <text evidence="1">The sequence shown here is derived from an EMBL/GenBank/DDBJ whole genome shotgun (WGS) entry which is preliminary data.</text>
</comment>
<evidence type="ECO:0000313" key="1">
    <source>
        <dbReference type="EMBL" id="MBA9002028.1"/>
    </source>
</evidence>
<accession>A0A7W3MUD4</accession>
<dbReference type="AlphaFoldDB" id="A0A7W3MUD4"/>
<reference evidence="1 2" key="1">
    <citation type="submission" date="2020-08" db="EMBL/GenBank/DDBJ databases">
        <title>Sequencing the genomes of 1000 actinobacteria strains.</title>
        <authorList>
            <person name="Klenk H.-P."/>
        </authorList>
    </citation>
    <scope>NUCLEOTIDE SEQUENCE [LARGE SCALE GENOMIC DNA]</scope>
    <source>
        <strain evidence="1 2">DSM 45823</strain>
    </source>
</reference>
<dbReference type="EMBL" id="JACJII010000001">
    <property type="protein sequence ID" value="MBA9002028.1"/>
    <property type="molecule type" value="Genomic_DNA"/>
</dbReference>
<dbReference type="Proteomes" id="UP000539313">
    <property type="component" value="Unassembled WGS sequence"/>
</dbReference>
<evidence type="ECO:0000313" key="2">
    <source>
        <dbReference type="Proteomes" id="UP000539313"/>
    </source>
</evidence>